<gene>
    <name evidence="3" type="ORF">O3H35_02040</name>
    <name evidence="2" type="ORF">O3H54_08620</name>
</gene>
<dbReference type="GO" id="GO:0016787">
    <property type="term" value="F:hydrolase activity"/>
    <property type="evidence" value="ECO:0007669"/>
    <property type="project" value="UniProtKB-KW"/>
</dbReference>
<name>A0A9E4ZVE4_9EURY</name>
<evidence type="ECO:0000313" key="2">
    <source>
        <dbReference type="EMBL" id="MCZ3365944.1"/>
    </source>
</evidence>
<dbReference type="AlphaFoldDB" id="A0A9E4ZVE4"/>
<sequence length="252" mass="28394">MSLYIKETGKNNDETIVFLHNEGIAGWMWDEQLKAFSDYHCIIPDLPGHGKSAEVKPFSVQSAAGMVIDIIKNNAKNGKAHLVGLSLGAQIAVQILSTAPEVVNHVLISGALVRNSQPTESFLKLLDNLIALYLPDKDKTIRIMSYVRSYNIPKNLRSKFKESTYVIEPYSLDKILRETILFKMPDNLEHADMPVLVMTGEKDYRIVNESALNLLNALPNSKGAMALKVGHLWNIENPEMFNNVLRSWLKRY</sequence>
<dbReference type="RefSeq" id="WP_048081779.1">
    <property type="nucleotide sequence ID" value="NZ_JAPVER010000020.1"/>
</dbReference>
<dbReference type="PRINTS" id="PR00111">
    <property type="entry name" value="ABHYDROLASE"/>
</dbReference>
<keyword evidence="2" id="KW-0378">Hydrolase</keyword>
<evidence type="ECO:0000313" key="4">
    <source>
        <dbReference type="Proteomes" id="UP001068021"/>
    </source>
</evidence>
<reference evidence="2" key="1">
    <citation type="submission" date="2022-12" db="EMBL/GenBank/DDBJ databases">
        <title>Reclassification of two methanogenic archaea species isolated from the Kolyma lowland permafrost.</title>
        <authorList>
            <person name="Trubitsyn V.E."/>
            <person name="Rivkina E.M."/>
            <person name="Shcherbakova V.A."/>
        </authorList>
    </citation>
    <scope>NUCLEOTIDE SEQUENCE</scope>
    <source>
        <strain evidence="2">M2</strain>
        <strain evidence="3">MK4</strain>
    </source>
</reference>
<dbReference type="PANTHER" id="PTHR43798">
    <property type="entry name" value="MONOACYLGLYCEROL LIPASE"/>
    <property type="match status" value="1"/>
</dbReference>
<dbReference type="InterPro" id="IPR050266">
    <property type="entry name" value="AB_hydrolase_sf"/>
</dbReference>
<evidence type="ECO:0000259" key="1">
    <source>
        <dbReference type="Pfam" id="PF12697"/>
    </source>
</evidence>
<dbReference type="Proteomes" id="UP001068021">
    <property type="component" value="Unassembled WGS sequence"/>
</dbReference>
<dbReference type="EMBL" id="JAPVES010000024">
    <property type="protein sequence ID" value="MCZ3371409.1"/>
    <property type="molecule type" value="Genomic_DNA"/>
</dbReference>
<dbReference type="Gene3D" id="3.40.50.1820">
    <property type="entry name" value="alpha/beta hydrolase"/>
    <property type="match status" value="1"/>
</dbReference>
<protein>
    <submittedName>
        <fullName evidence="2">Alpha/beta hydrolase</fullName>
    </submittedName>
</protein>
<dbReference type="Proteomes" id="UP001074446">
    <property type="component" value="Unassembled WGS sequence"/>
</dbReference>
<evidence type="ECO:0000313" key="3">
    <source>
        <dbReference type="EMBL" id="MCZ3371409.1"/>
    </source>
</evidence>
<dbReference type="EMBL" id="JAPVER010000020">
    <property type="protein sequence ID" value="MCZ3365944.1"/>
    <property type="molecule type" value="Genomic_DNA"/>
</dbReference>
<dbReference type="Pfam" id="PF12697">
    <property type="entry name" value="Abhydrolase_6"/>
    <property type="match status" value="1"/>
</dbReference>
<feature type="domain" description="AB hydrolase-1" evidence="1">
    <location>
        <begin position="16"/>
        <end position="242"/>
    </location>
</feature>
<proteinExistence type="predicted"/>
<dbReference type="InterPro" id="IPR029058">
    <property type="entry name" value="AB_hydrolase_fold"/>
</dbReference>
<accession>A0A9E4ZVE4</accession>
<dbReference type="SUPFAM" id="SSF53474">
    <property type="entry name" value="alpha/beta-Hydrolases"/>
    <property type="match status" value="1"/>
</dbReference>
<dbReference type="InterPro" id="IPR000073">
    <property type="entry name" value="AB_hydrolase_1"/>
</dbReference>
<keyword evidence="4" id="KW-1185">Reference proteome</keyword>
<comment type="caution">
    <text evidence="2">The sequence shown here is derived from an EMBL/GenBank/DDBJ whole genome shotgun (WGS) entry which is preliminary data.</text>
</comment>
<organism evidence="2 4">
    <name type="scientific">Methanobacterium veterum</name>
    <dbReference type="NCBI Taxonomy" id="408577"/>
    <lineage>
        <taxon>Archaea</taxon>
        <taxon>Methanobacteriati</taxon>
        <taxon>Methanobacteriota</taxon>
        <taxon>Methanomada group</taxon>
        <taxon>Methanobacteria</taxon>
        <taxon>Methanobacteriales</taxon>
        <taxon>Methanobacteriaceae</taxon>
        <taxon>Methanobacterium</taxon>
    </lineage>
</organism>